<evidence type="ECO:0000313" key="8">
    <source>
        <dbReference type="Proteomes" id="UP001142055"/>
    </source>
</evidence>
<comment type="similarity">
    <text evidence="1 6">Belongs to the peptidase M76 family.</text>
</comment>
<evidence type="ECO:0000313" key="7">
    <source>
        <dbReference type="EMBL" id="KAJ6215926.1"/>
    </source>
</evidence>
<evidence type="ECO:0000256" key="6">
    <source>
        <dbReference type="RuleBase" id="RU364057"/>
    </source>
</evidence>
<sequence length="245" mass="27915">MSSEEKSNGNDQSNECSSNYEDISYQVYPDRTGKVTSTNWAENYVKVRCQSKIGKAIESSPLVKLLMSALKSKGCEIDLNRHIVCENCSEDVTGGYDTSANQIVVCQNRVYTQQMTQAVIGHELIHMFDYCRAKMDFTNLEHIACSEIRAANLVHCSMVSSMFIGTTKPWNIASTHRECVKAKALASLMAVRKNFPITEAMAVVDKVFDRCYADLEPIGRRIRLNSNHIKWAYRERFHYDYDSMF</sequence>
<evidence type="ECO:0000256" key="4">
    <source>
        <dbReference type="ARBA" id="ARBA00022801"/>
    </source>
</evidence>
<evidence type="ECO:0000256" key="3">
    <source>
        <dbReference type="ARBA" id="ARBA00022723"/>
    </source>
</evidence>
<keyword evidence="8" id="KW-1185">Reference proteome</keyword>
<accession>A0A9Q0LZ76</accession>
<keyword evidence="3 6" id="KW-0479">Metal-binding</keyword>
<dbReference type="GO" id="GO:0046872">
    <property type="term" value="F:metal ion binding"/>
    <property type="evidence" value="ECO:0007669"/>
    <property type="project" value="UniProtKB-KW"/>
</dbReference>
<evidence type="ECO:0000256" key="1">
    <source>
        <dbReference type="ARBA" id="ARBA00009915"/>
    </source>
</evidence>
<dbReference type="EMBL" id="JAPWDV010000004">
    <property type="protein sequence ID" value="KAJ6215926.1"/>
    <property type="molecule type" value="Genomic_DNA"/>
</dbReference>
<dbReference type="GO" id="GO:0004222">
    <property type="term" value="F:metalloendopeptidase activity"/>
    <property type="evidence" value="ECO:0007669"/>
    <property type="project" value="InterPro"/>
</dbReference>
<dbReference type="InterPro" id="IPR019165">
    <property type="entry name" value="Peptidase_M76_ATP23"/>
</dbReference>
<gene>
    <name evidence="7" type="ORF">RDWZM_010426</name>
</gene>
<dbReference type="OMA" id="EAHQNCV"/>
<dbReference type="GO" id="GO:0034982">
    <property type="term" value="P:mitochondrial protein processing"/>
    <property type="evidence" value="ECO:0007669"/>
    <property type="project" value="TreeGrafter"/>
</dbReference>
<dbReference type="PANTHER" id="PTHR21711:SF0">
    <property type="entry name" value="MITOCHONDRIAL INNER MEMBRANE PROTEASE ATP23 HOMOLOG"/>
    <property type="match status" value="1"/>
</dbReference>
<comment type="caution">
    <text evidence="7">The sequence shown here is derived from an EMBL/GenBank/DDBJ whole genome shotgun (WGS) entry which is preliminary data.</text>
</comment>
<proteinExistence type="inferred from homology"/>
<name>A0A9Q0LZ76_BLOTA</name>
<dbReference type="Pfam" id="PF09768">
    <property type="entry name" value="Peptidase_M76"/>
    <property type="match status" value="1"/>
</dbReference>
<keyword evidence="2 6" id="KW-0645">Protease</keyword>
<keyword evidence="4 6" id="KW-0378">Hydrolase</keyword>
<protein>
    <recommendedName>
        <fullName evidence="6">Mitochondrial inner membrane protease ATP23</fullName>
        <ecNumber evidence="6">3.4.24.-</ecNumber>
    </recommendedName>
</protein>
<dbReference type="GO" id="GO:0005739">
    <property type="term" value="C:mitochondrion"/>
    <property type="evidence" value="ECO:0007669"/>
    <property type="project" value="GOC"/>
</dbReference>
<dbReference type="PANTHER" id="PTHR21711">
    <property type="entry name" value="MITOCHONDRIAL INNER MEMBRANE PROTEASE"/>
    <property type="match status" value="1"/>
</dbReference>
<keyword evidence="5 6" id="KW-0482">Metalloprotease</keyword>
<evidence type="ECO:0000256" key="5">
    <source>
        <dbReference type="ARBA" id="ARBA00023049"/>
    </source>
</evidence>
<dbReference type="GO" id="GO:0033615">
    <property type="term" value="P:mitochondrial proton-transporting ATP synthase complex assembly"/>
    <property type="evidence" value="ECO:0007669"/>
    <property type="project" value="TreeGrafter"/>
</dbReference>
<organism evidence="7 8">
    <name type="scientific">Blomia tropicalis</name>
    <name type="common">Mite</name>
    <dbReference type="NCBI Taxonomy" id="40697"/>
    <lineage>
        <taxon>Eukaryota</taxon>
        <taxon>Metazoa</taxon>
        <taxon>Ecdysozoa</taxon>
        <taxon>Arthropoda</taxon>
        <taxon>Chelicerata</taxon>
        <taxon>Arachnida</taxon>
        <taxon>Acari</taxon>
        <taxon>Acariformes</taxon>
        <taxon>Sarcoptiformes</taxon>
        <taxon>Astigmata</taxon>
        <taxon>Glycyphagoidea</taxon>
        <taxon>Echimyopodidae</taxon>
        <taxon>Blomia</taxon>
    </lineage>
</organism>
<dbReference type="EC" id="3.4.24.-" evidence="6"/>
<reference evidence="7" key="1">
    <citation type="submission" date="2022-12" db="EMBL/GenBank/DDBJ databases">
        <title>Genome assemblies of Blomia tropicalis.</title>
        <authorList>
            <person name="Cui Y."/>
        </authorList>
    </citation>
    <scope>NUCLEOTIDE SEQUENCE</scope>
    <source>
        <tissue evidence="7">Adult mites</tissue>
    </source>
</reference>
<dbReference type="AlphaFoldDB" id="A0A9Q0LZ76"/>
<dbReference type="Proteomes" id="UP001142055">
    <property type="component" value="Chromosome 4"/>
</dbReference>
<evidence type="ECO:0000256" key="2">
    <source>
        <dbReference type="ARBA" id="ARBA00022670"/>
    </source>
</evidence>